<accession>A0A8H7VBF3</accession>
<protein>
    <submittedName>
        <fullName evidence="1">Uncharacterized protein</fullName>
    </submittedName>
</protein>
<dbReference type="EMBL" id="JAEPRD010000020">
    <property type="protein sequence ID" value="KAG2208254.1"/>
    <property type="molecule type" value="Genomic_DNA"/>
</dbReference>
<reference evidence="1" key="1">
    <citation type="submission" date="2020-12" db="EMBL/GenBank/DDBJ databases">
        <title>Metabolic potential, ecology and presence of endohyphal bacteria is reflected in genomic diversity of Mucoromycotina.</title>
        <authorList>
            <person name="Muszewska A."/>
            <person name="Okrasinska A."/>
            <person name="Steczkiewicz K."/>
            <person name="Drgas O."/>
            <person name="Orlowska M."/>
            <person name="Perlinska-Lenart U."/>
            <person name="Aleksandrzak-Piekarczyk T."/>
            <person name="Szatraj K."/>
            <person name="Zielenkiewicz U."/>
            <person name="Pilsyk S."/>
            <person name="Malc E."/>
            <person name="Mieczkowski P."/>
            <person name="Kruszewska J.S."/>
            <person name="Biernat P."/>
            <person name="Pawlowska J."/>
        </authorList>
    </citation>
    <scope>NUCLEOTIDE SEQUENCE</scope>
    <source>
        <strain evidence="1">WA0000017839</strain>
    </source>
</reference>
<evidence type="ECO:0000313" key="1">
    <source>
        <dbReference type="EMBL" id="KAG2208254.1"/>
    </source>
</evidence>
<keyword evidence="2" id="KW-1185">Reference proteome</keyword>
<dbReference type="AlphaFoldDB" id="A0A8H7VBF3"/>
<comment type="caution">
    <text evidence="1">The sequence shown here is derived from an EMBL/GenBank/DDBJ whole genome shotgun (WGS) entry which is preliminary data.</text>
</comment>
<sequence length="143" mass="16601">MQDNSHPDPGFIKLMNLVKDELDFTAGLDNKSRIVYSRLAQGDLCHMFAMDFMYHKTYRVIMLDQFNLPIDIHDVQRLDSCYGAMLRLESLLINLIDEFTDYFYGFGPSTPVERRLTTESLKSFASPYEEYLFPKYSGNMAAI</sequence>
<proteinExistence type="predicted"/>
<name>A0A8H7VBF3_9FUNG</name>
<evidence type="ECO:0000313" key="2">
    <source>
        <dbReference type="Proteomes" id="UP000603453"/>
    </source>
</evidence>
<gene>
    <name evidence="1" type="ORF">INT47_006109</name>
</gene>
<organism evidence="1 2">
    <name type="scientific">Mucor saturninus</name>
    <dbReference type="NCBI Taxonomy" id="64648"/>
    <lineage>
        <taxon>Eukaryota</taxon>
        <taxon>Fungi</taxon>
        <taxon>Fungi incertae sedis</taxon>
        <taxon>Mucoromycota</taxon>
        <taxon>Mucoromycotina</taxon>
        <taxon>Mucoromycetes</taxon>
        <taxon>Mucorales</taxon>
        <taxon>Mucorineae</taxon>
        <taxon>Mucoraceae</taxon>
        <taxon>Mucor</taxon>
    </lineage>
</organism>
<dbReference type="OrthoDB" id="2281467at2759"/>
<dbReference type="Proteomes" id="UP000603453">
    <property type="component" value="Unassembled WGS sequence"/>
</dbReference>